<evidence type="ECO:0000313" key="3">
    <source>
        <dbReference type="Proteomes" id="UP000554235"/>
    </source>
</evidence>
<accession>A0A8H4L1H5</accession>
<dbReference type="GO" id="GO:0008237">
    <property type="term" value="F:metallopeptidase activity"/>
    <property type="evidence" value="ECO:0007669"/>
    <property type="project" value="InterPro"/>
</dbReference>
<evidence type="ECO:0000256" key="1">
    <source>
        <dbReference type="SAM" id="SignalP"/>
    </source>
</evidence>
<dbReference type="SUPFAM" id="SSF55486">
    <property type="entry name" value="Metalloproteases ('zincins'), catalytic domain"/>
    <property type="match status" value="1"/>
</dbReference>
<reference evidence="2 3" key="1">
    <citation type="submission" date="2020-01" db="EMBL/GenBank/DDBJ databases">
        <title>Identification and distribution of gene clusters putatively required for synthesis of sphingolipid metabolism inhibitors in phylogenetically diverse species of the filamentous fungus Fusarium.</title>
        <authorList>
            <person name="Kim H.-S."/>
            <person name="Busman M."/>
            <person name="Brown D.W."/>
            <person name="Divon H."/>
            <person name="Uhlig S."/>
            <person name="Proctor R.H."/>
        </authorList>
    </citation>
    <scope>NUCLEOTIDE SEQUENCE [LARGE SCALE GENOMIC DNA]</scope>
    <source>
        <strain evidence="2 3">NRRL 20459</strain>
    </source>
</reference>
<dbReference type="InterPro" id="IPR024079">
    <property type="entry name" value="MetalloPept_cat_dom_sf"/>
</dbReference>
<feature type="signal peptide" evidence="1">
    <location>
        <begin position="1"/>
        <end position="21"/>
    </location>
</feature>
<proteinExistence type="predicted"/>
<dbReference type="AlphaFoldDB" id="A0A8H4L1H5"/>
<protein>
    <recommendedName>
        <fullName evidence="4">Lysine-specific metallo-endopeptidase domain-containing protein</fullName>
    </recommendedName>
</protein>
<evidence type="ECO:0000313" key="2">
    <source>
        <dbReference type="EMBL" id="KAF4459773.1"/>
    </source>
</evidence>
<keyword evidence="3" id="KW-1185">Reference proteome</keyword>
<feature type="chain" id="PRO_5034777604" description="Lysine-specific metallo-endopeptidase domain-containing protein" evidence="1">
    <location>
        <begin position="22"/>
        <end position="374"/>
    </location>
</feature>
<dbReference type="EMBL" id="JAADYS010002090">
    <property type="protein sequence ID" value="KAF4459773.1"/>
    <property type="molecule type" value="Genomic_DNA"/>
</dbReference>
<dbReference type="Gene3D" id="3.40.390.10">
    <property type="entry name" value="Collagenase (Catalytic Domain)"/>
    <property type="match status" value="1"/>
</dbReference>
<sequence>MILSRHVWLLAGLCGLGAAQTANMDIWAVDPSCDTHGSYLQDPFNQALELATEAQNSLNFALNKRPDASKDPEAYKKWNRIAEAVRVTLGFAPSRSRDEGPGDANWSGAFDIFGKIVTGLRASQNSPPDGYVPKLKSRDGAKPRILCGDDAFEWIGPDDKIPGQSSTLMQDSQFSRFFLEGAAGTWHNDARLVWKREEKGKPVLCFPGLRAAVYFNYDLVTFCDRMFTDDRKNAPTPKSLRQGDAIKAGDAIDSYARHLSVTVLHELTHWFGGLSNTADYNSAIIDDQTAVDYDGKFLYEPASGGARVAFKNELSAQDMKKQGLKRSKTYGRRDIWNLARTGPKKSLKSADSLTYFALMVYLDKWDWSRKGEAR</sequence>
<name>A0A8H4L1H5_9HYPO</name>
<evidence type="ECO:0008006" key="4">
    <source>
        <dbReference type="Google" id="ProtNLM"/>
    </source>
</evidence>
<gene>
    <name evidence="2" type="ORF">FALBO_13467</name>
</gene>
<organism evidence="2 3">
    <name type="scientific">Fusarium albosuccineum</name>
    <dbReference type="NCBI Taxonomy" id="1237068"/>
    <lineage>
        <taxon>Eukaryota</taxon>
        <taxon>Fungi</taxon>
        <taxon>Dikarya</taxon>
        <taxon>Ascomycota</taxon>
        <taxon>Pezizomycotina</taxon>
        <taxon>Sordariomycetes</taxon>
        <taxon>Hypocreomycetidae</taxon>
        <taxon>Hypocreales</taxon>
        <taxon>Nectriaceae</taxon>
        <taxon>Fusarium</taxon>
        <taxon>Fusarium decemcellulare species complex</taxon>
    </lineage>
</organism>
<comment type="caution">
    <text evidence="2">The sequence shown here is derived from an EMBL/GenBank/DDBJ whole genome shotgun (WGS) entry which is preliminary data.</text>
</comment>
<dbReference type="Proteomes" id="UP000554235">
    <property type="component" value="Unassembled WGS sequence"/>
</dbReference>
<keyword evidence="1" id="KW-0732">Signal</keyword>
<dbReference type="OrthoDB" id="515692at2759"/>